<dbReference type="AlphaFoldDB" id="A0A1G4IHW1"/>
<evidence type="ECO:0000313" key="3">
    <source>
        <dbReference type="Proteomes" id="UP000195570"/>
    </source>
</evidence>
<dbReference type="RefSeq" id="XP_067082621.1">
    <property type="nucleotide sequence ID" value="XM_067226520.1"/>
</dbReference>
<evidence type="ECO:0000313" key="2">
    <source>
        <dbReference type="EMBL" id="SCU72058.1"/>
    </source>
</evidence>
<proteinExistence type="predicted"/>
<feature type="chain" id="PRO_5009235543" description="Trypanosome variant surface glycoprotein (A-type)" evidence="1">
    <location>
        <begin position="20"/>
        <end position="149"/>
    </location>
</feature>
<keyword evidence="1" id="KW-0732">Signal</keyword>
<accession>A0A1G4IHW1</accession>
<dbReference type="EMBL" id="CZPT02001777">
    <property type="protein sequence ID" value="SCU72058.1"/>
    <property type="molecule type" value="Genomic_DNA"/>
</dbReference>
<evidence type="ECO:0008006" key="4">
    <source>
        <dbReference type="Google" id="ProtNLM"/>
    </source>
</evidence>
<comment type="caution">
    <text evidence="2">The sequence shown here is derived from an EMBL/GenBank/DDBJ whole genome shotgun (WGS) entry which is preliminary data.</text>
</comment>
<gene>
    <name evidence="2" type="ORF">TEOVI_000364000</name>
</gene>
<name>A0A1G4IHW1_TRYEQ</name>
<dbReference type="SUPFAM" id="SSF58087">
    <property type="entry name" value="Variant surface glycoprotein (N-terminal domain)"/>
    <property type="match status" value="1"/>
</dbReference>
<dbReference type="VEuPathDB" id="TriTrypDB:TEOVI_000364000"/>
<organism evidence="2 3">
    <name type="scientific">Trypanosoma equiperdum</name>
    <dbReference type="NCBI Taxonomy" id="5694"/>
    <lineage>
        <taxon>Eukaryota</taxon>
        <taxon>Discoba</taxon>
        <taxon>Euglenozoa</taxon>
        <taxon>Kinetoplastea</taxon>
        <taxon>Metakinetoplastina</taxon>
        <taxon>Trypanosomatida</taxon>
        <taxon>Trypanosomatidae</taxon>
        <taxon>Trypanosoma</taxon>
    </lineage>
</organism>
<feature type="signal peptide" evidence="1">
    <location>
        <begin position="1"/>
        <end position="19"/>
    </location>
</feature>
<dbReference type="Proteomes" id="UP000195570">
    <property type="component" value="Unassembled WGS sequence"/>
</dbReference>
<sequence length="149" mass="15851">MRAETTGFVLFTLTSELAAAQPAQKTPIDAVNTPCKEIGYLQKLSSEFSTQITKADNRLAELSNDIIQLSTAAALAQDAATKIEYVALFALTTWRAQEQAQELSTGLKALENAVLTLNSRISPLKMAIYATDGAQSVIADGKAGTGKDN</sequence>
<reference evidence="2" key="1">
    <citation type="submission" date="2016-09" db="EMBL/GenBank/DDBJ databases">
        <authorList>
            <person name="Hebert L."/>
            <person name="Moumen B."/>
        </authorList>
    </citation>
    <scope>NUCLEOTIDE SEQUENCE [LARGE SCALE GENOMIC DNA]</scope>
    <source>
        <strain evidence="2">OVI</strain>
    </source>
</reference>
<dbReference type="GeneID" id="92377580"/>
<evidence type="ECO:0000256" key="1">
    <source>
        <dbReference type="SAM" id="SignalP"/>
    </source>
</evidence>
<keyword evidence="3" id="KW-1185">Reference proteome</keyword>
<protein>
    <recommendedName>
        <fullName evidence="4">Trypanosome variant surface glycoprotein (A-type)</fullName>
    </recommendedName>
</protein>